<gene>
    <name evidence="2" type="ORF">NCTC11645_03605</name>
</gene>
<keyword evidence="1" id="KW-1133">Transmembrane helix</keyword>
<accession>A0A377J807</accession>
<dbReference type="AlphaFoldDB" id="A0A377J807"/>
<feature type="transmembrane region" description="Helical" evidence="1">
    <location>
        <begin position="138"/>
        <end position="163"/>
    </location>
</feature>
<feature type="transmembrane region" description="Helical" evidence="1">
    <location>
        <begin position="74"/>
        <end position="97"/>
    </location>
</feature>
<sequence>MEHRCVDRHNELAEHINRISQEHARIQTDQNVAIIKEVVSHAYGKANSYSNVIIAAGYVGFFTLWSSIKKDLPDWAVLSSGALILLSLMVFIGFELYKMISSALQMRKITSRLQSPTVDTLMEIQSIEQQVNLHNARVWIFTIVPTVVSGFLAGLVLLVSFLIEFLSPYLQQT</sequence>
<dbReference type="EMBL" id="UGHD01000003">
    <property type="protein sequence ID" value="STO98617.1"/>
    <property type="molecule type" value="Genomic_DNA"/>
</dbReference>
<keyword evidence="1" id="KW-0472">Membrane</keyword>
<evidence type="ECO:0000313" key="3">
    <source>
        <dbReference type="Proteomes" id="UP000254512"/>
    </source>
</evidence>
<protein>
    <submittedName>
        <fullName evidence="2">Uncharacterized protein</fullName>
    </submittedName>
</protein>
<evidence type="ECO:0000313" key="2">
    <source>
        <dbReference type="EMBL" id="STO98617.1"/>
    </source>
</evidence>
<keyword evidence="1" id="KW-0812">Transmembrane</keyword>
<evidence type="ECO:0000256" key="1">
    <source>
        <dbReference type="SAM" id="Phobius"/>
    </source>
</evidence>
<feature type="transmembrane region" description="Helical" evidence="1">
    <location>
        <begin position="49"/>
        <end position="68"/>
    </location>
</feature>
<dbReference type="Proteomes" id="UP000254512">
    <property type="component" value="Unassembled WGS sequence"/>
</dbReference>
<name>A0A377J807_GRIHO</name>
<reference evidence="2 3" key="1">
    <citation type="submission" date="2018-06" db="EMBL/GenBank/DDBJ databases">
        <authorList>
            <consortium name="Pathogen Informatics"/>
            <person name="Doyle S."/>
        </authorList>
    </citation>
    <scope>NUCLEOTIDE SEQUENCE [LARGE SCALE GENOMIC DNA]</scope>
    <source>
        <strain evidence="2 3">NCTC11645</strain>
    </source>
</reference>
<organism evidence="2 3">
    <name type="scientific">Grimontia hollisae</name>
    <name type="common">Vibrio hollisae</name>
    <dbReference type="NCBI Taxonomy" id="673"/>
    <lineage>
        <taxon>Bacteria</taxon>
        <taxon>Pseudomonadati</taxon>
        <taxon>Pseudomonadota</taxon>
        <taxon>Gammaproteobacteria</taxon>
        <taxon>Vibrionales</taxon>
        <taxon>Vibrionaceae</taxon>
        <taxon>Grimontia</taxon>
    </lineage>
</organism>
<proteinExistence type="predicted"/>